<reference evidence="3 4" key="1">
    <citation type="submission" date="2024-09" db="EMBL/GenBank/DDBJ databases">
        <title>The Natural Products Discovery Center: Release of the First 8490 Sequenced Strains for Exploring Actinobacteria Biosynthetic Diversity.</title>
        <authorList>
            <person name="Kalkreuter E."/>
            <person name="Kautsar S.A."/>
            <person name="Yang D."/>
            <person name="Bader C.D."/>
            <person name="Teijaro C.N."/>
            <person name="Fluegel L."/>
            <person name="Davis C.M."/>
            <person name="Simpson J.R."/>
            <person name="Lauterbach L."/>
            <person name="Steele A.D."/>
            <person name="Gui C."/>
            <person name="Meng S."/>
            <person name="Li G."/>
            <person name="Viehrig K."/>
            <person name="Ye F."/>
            <person name="Su P."/>
            <person name="Kiefer A.F."/>
            <person name="Nichols A."/>
            <person name="Cepeda A.J."/>
            <person name="Yan W."/>
            <person name="Fan B."/>
            <person name="Jiang Y."/>
            <person name="Adhikari A."/>
            <person name="Zheng C.-J."/>
            <person name="Schuster L."/>
            <person name="Cowan T.M."/>
            <person name="Smanski M.J."/>
            <person name="Chevrette M.G."/>
            <person name="De Carvalho L.P.S."/>
            <person name="Shen B."/>
        </authorList>
    </citation>
    <scope>NUCLEOTIDE SEQUENCE [LARGE SCALE GENOMIC DNA]</scope>
    <source>
        <strain evidence="3 4">NPDC058753</strain>
    </source>
</reference>
<keyword evidence="4" id="KW-1185">Reference proteome</keyword>
<evidence type="ECO:0000256" key="1">
    <source>
        <dbReference type="SAM" id="MobiDB-lite"/>
    </source>
</evidence>
<accession>A0ABW6GLV9</accession>
<feature type="region of interest" description="Disordered" evidence="1">
    <location>
        <begin position="159"/>
        <end position="189"/>
    </location>
</feature>
<feature type="transmembrane region" description="Helical" evidence="2">
    <location>
        <begin position="19"/>
        <end position="37"/>
    </location>
</feature>
<dbReference type="Proteomes" id="UP001599542">
    <property type="component" value="Unassembled WGS sequence"/>
</dbReference>
<proteinExistence type="predicted"/>
<feature type="transmembrane region" description="Helical" evidence="2">
    <location>
        <begin position="57"/>
        <end position="76"/>
    </location>
</feature>
<protein>
    <submittedName>
        <fullName evidence="3">DUF4383 domain-containing protein</fullName>
    </submittedName>
</protein>
<sequence length="189" mass="18859">MEPHDPTVADRRLSRIHRLGAGLCALVLLAFGALGLADGLPYFGTRGEPVAGLSSNGLLSTVSIATAAVLLAAALVGGRTASTVTIAVGTLFVLSGFVNLALLDSSANLLAFRVPNVLFSFAAGLLIATCGMYGRISGGLPHDNPYWLRRHPQAATAAPAGPAATAGAAVPGATAARPGALPGRSGRPG</sequence>
<keyword evidence="2" id="KW-1133">Transmembrane helix</keyword>
<dbReference type="Pfam" id="PF14325">
    <property type="entry name" value="DUF4383"/>
    <property type="match status" value="1"/>
</dbReference>
<evidence type="ECO:0000313" key="4">
    <source>
        <dbReference type="Proteomes" id="UP001599542"/>
    </source>
</evidence>
<dbReference type="EMBL" id="JBHYPX010000030">
    <property type="protein sequence ID" value="MFE1353604.1"/>
    <property type="molecule type" value="Genomic_DNA"/>
</dbReference>
<gene>
    <name evidence="3" type="ORF">ACFW6T_16620</name>
</gene>
<name>A0ABW6GLV9_9ACTN</name>
<dbReference type="RefSeq" id="WP_380315388.1">
    <property type="nucleotide sequence ID" value="NZ_JBHYPW010000001.1"/>
</dbReference>
<evidence type="ECO:0000313" key="3">
    <source>
        <dbReference type="EMBL" id="MFE1353604.1"/>
    </source>
</evidence>
<feature type="compositionally biased region" description="Low complexity" evidence="1">
    <location>
        <begin position="159"/>
        <end position="180"/>
    </location>
</feature>
<feature type="transmembrane region" description="Helical" evidence="2">
    <location>
        <begin position="114"/>
        <end position="134"/>
    </location>
</feature>
<feature type="transmembrane region" description="Helical" evidence="2">
    <location>
        <begin position="83"/>
        <end position="102"/>
    </location>
</feature>
<comment type="caution">
    <text evidence="3">The sequence shown here is derived from an EMBL/GenBank/DDBJ whole genome shotgun (WGS) entry which is preliminary data.</text>
</comment>
<evidence type="ECO:0000256" key="2">
    <source>
        <dbReference type="SAM" id="Phobius"/>
    </source>
</evidence>
<keyword evidence="2" id="KW-0812">Transmembrane</keyword>
<keyword evidence="2" id="KW-0472">Membrane</keyword>
<organism evidence="3 4">
    <name type="scientific">Kitasatospora phosalacinea</name>
    <dbReference type="NCBI Taxonomy" id="2065"/>
    <lineage>
        <taxon>Bacteria</taxon>
        <taxon>Bacillati</taxon>
        <taxon>Actinomycetota</taxon>
        <taxon>Actinomycetes</taxon>
        <taxon>Kitasatosporales</taxon>
        <taxon>Streptomycetaceae</taxon>
        <taxon>Kitasatospora</taxon>
    </lineage>
</organism>